<reference evidence="1 2" key="1">
    <citation type="submission" date="2020-03" db="EMBL/GenBank/DDBJ databases">
        <title>Draft Genome Sequence of Cudoniella acicularis.</title>
        <authorList>
            <person name="Buettner E."/>
            <person name="Kellner H."/>
        </authorList>
    </citation>
    <scope>NUCLEOTIDE SEQUENCE [LARGE SCALE GENOMIC DNA]</scope>
    <source>
        <strain evidence="1 2">DSM 108380</strain>
    </source>
</reference>
<dbReference type="EMBL" id="JAAMPI010000549">
    <property type="protein sequence ID" value="KAF4630449.1"/>
    <property type="molecule type" value="Genomic_DNA"/>
</dbReference>
<accession>A0A8H4W4B2</accession>
<organism evidence="1 2">
    <name type="scientific">Cudoniella acicularis</name>
    <dbReference type="NCBI Taxonomy" id="354080"/>
    <lineage>
        <taxon>Eukaryota</taxon>
        <taxon>Fungi</taxon>
        <taxon>Dikarya</taxon>
        <taxon>Ascomycota</taxon>
        <taxon>Pezizomycotina</taxon>
        <taxon>Leotiomycetes</taxon>
        <taxon>Helotiales</taxon>
        <taxon>Tricladiaceae</taxon>
        <taxon>Cudoniella</taxon>
    </lineage>
</organism>
<gene>
    <name evidence="1" type="ORF">G7Y89_g7691</name>
</gene>
<dbReference type="AlphaFoldDB" id="A0A8H4W4B2"/>
<proteinExistence type="predicted"/>
<protein>
    <submittedName>
        <fullName evidence="1">Uncharacterized protein</fullName>
    </submittedName>
</protein>
<comment type="caution">
    <text evidence="1">The sequence shown here is derived from an EMBL/GenBank/DDBJ whole genome shotgun (WGS) entry which is preliminary data.</text>
</comment>
<dbReference type="Proteomes" id="UP000566819">
    <property type="component" value="Unassembled WGS sequence"/>
</dbReference>
<evidence type="ECO:0000313" key="1">
    <source>
        <dbReference type="EMBL" id="KAF4630449.1"/>
    </source>
</evidence>
<evidence type="ECO:0000313" key="2">
    <source>
        <dbReference type="Proteomes" id="UP000566819"/>
    </source>
</evidence>
<keyword evidence="2" id="KW-1185">Reference proteome</keyword>
<sequence>MGHKNLIGLIGDSIAWETHSFLRDYDLSKSPIRATTFAFTTAFRKVLRHPFCLRVLVLFTPLPPLYRVTSTGGALGGRVEEDQVMDSNMDCTNFEELFLDMGFEETWALWAITGDSGRRFMARRGLRLKV</sequence>
<name>A0A8H4W4B2_9HELO</name>